<protein>
    <submittedName>
        <fullName evidence="1">Uncharacterized protein</fullName>
    </submittedName>
</protein>
<name>A0A8B0STX3_KLEPN</name>
<geneLocation type="plasmid" evidence="1">
    <name>p17-15-vir-like</name>
</geneLocation>
<sequence length="45" mass="5336">MLLFLSAYLRSKEKKQLISIVRSFHSLWGKYAREKAGHKDAERNE</sequence>
<accession>A0A8B0STX3</accession>
<dbReference type="AlphaFoldDB" id="A0A8B0STX3"/>
<dbReference type="EMBL" id="MN956836">
    <property type="protein sequence ID" value="QTX14825.1"/>
    <property type="molecule type" value="Genomic_DNA"/>
</dbReference>
<organism evidence="1">
    <name type="scientific">Klebsiella pneumoniae</name>
    <dbReference type="NCBI Taxonomy" id="573"/>
    <lineage>
        <taxon>Bacteria</taxon>
        <taxon>Pseudomonadati</taxon>
        <taxon>Pseudomonadota</taxon>
        <taxon>Gammaproteobacteria</taxon>
        <taxon>Enterobacterales</taxon>
        <taxon>Enterobacteriaceae</taxon>
        <taxon>Klebsiella/Raoultella group</taxon>
        <taxon>Klebsiella</taxon>
        <taxon>Klebsiella pneumoniae complex</taxon>
    </lineage>
</organism>
<reference evidence="1" key="1">
    <citation type="submission" date="2020-01" db="EMBL/GenBank/DDBJ databases">
        <authorList>
            <person name="Qin S."/>
        </authorList>
    </citation>
    <scope>NUCLEOTIDE SEQUENCE</scope>
    <source>
        <strain evidence="1">CVir17-16-YZ6g</strain>
        <plasmid evidence="1">p17-15-vir-like</plasmid>
    </source>
</reference>
<keyword evidence="1" id="KW-0614">Plasmid</keyword>
<proteinExistence type="predicted"/>
<evidence type="ECO:0000313" key="1">
    <source>
        <dbReference type="EMBL" id="QTX14825.1"/>
    </source>
</evidence>